<organism evidence="1 2">
    <name type="scientific">Adineta steineri</name>
    <dbReference type="NCBI Taxonomy" id="433720"/>
    <lineage>
        <taxon>Eukaryota</taxon>
        <taxon>Metazoa</taxon>
        <taxon>Spiralia</taxon>
        <taxon>Gnathifera</taxon>
        <taxon>Rotifera</taxon>
        <taxon>Eurotatoria</taxon>
        <taxon>Bdelloidea</taxon>
        <taxon>Adinetida</taxon>
        <taxon>Adinetidae</taxon>
        <taxon>Adineta</taxon>
    </lineage>
</organism>
<name>A0A820SFQ3_9BILA</name>
<dbReference type="EMBL" id="CAJOAZ010032733">
    <property type="protein sequence ID" value="CAF4449794.1"/>
    <property type="molecule type" value="Genomic_DNA"/>
</dbReference>
<gene>
    <name evidence="1" type="ORF">OXD698_LOCUS54325</name>
</gene>
<dbReference type="Proteomes" id="UP000663844">
    <property type="component" value="Unassembled WGS sequence"/>
</dbReference>
<evidence type="ECO:0000313" key="2">
    <source>
        <dbReference type="Proteomes" id="UP000663844"/>
    </source>
</evidence>
<protein>
    <submittedName>
        <fullName evidence="1">Uncharacterized protein</fullName>
    </submittedName>
</protein>
<reference evidence="1" key="1">
    <citation type="submission" date="2021-02" db="EMBL/GenBank/DDBJ databases">
        <authorList>
            <person name="Nowell W R."/>
        </authorList>
    </citation>
    <scope>NUCLEOTIDE SEQUENCE</scope>
</reference>
<proteinExistence type="predicted"/>
<dbReference type="AlphaFoldDB" id="A0A820SFQ3"/>
<comment type="caution">
    <text evidence="1">The sequence shown here is derived from an EMBL/GenBank/DDBJ whole genome shotgun (WGS) entry which is preliminary data.</text>
</comment>
<accession>A0A820SFQ3</accession>
<feature type="non-terminal residue" evidence="1">
    <location>
        <position position="1"/>
    </location>
</feature>
<evidence type="ECO:0000313" key="1">
    <source>
        <dbReference type="EMBL" id="CAF4449794.1"/>
    </source>
</evidence>
<sequence>FWEPAEDILLGTANLFVQSLAYLLDFNDEITITDYKASIF</sequence>